<accession>A0ACC0W6F9</accession>
<name>A0ACC0W6F9_9STRA</name>
<sequence length="118" mass="13303">MSMFLGKTCERRIGAMHKFCANINAHAGNKARCIHYAAAYTVRCLDNQYVLNPFDANQLIGTAQTCNPGANHYHVMELRLLIFHIVYSMLTLDVASKKSDSSLSTPWPQTRLQRKNGM</sequence>
<gene>
    <name evidence="1" type="ORF">PsorP6_008155</name>
</gene>
<evidence type="ECO:0000313" key="1">
    <source>
        <dbReference type="EMBL" id="KAI9914349.1"/>
    </source>
</evidence>
<organism evidence="1 2">
    <name type="scientific">Peronosclerospora sorghi</name>
    <dbReference type="NCBI Taxonomy" id="230839"/>
    <lineage>
        <taxon>Eukaryota</taxon>
        <taxon>Sar</taxon>
        <taxon>Stramenopiles</taxon>
        <taxon>Oomycota</taxon>
        <taxon>Peronosporomycetes</taxon>
        <taxon>Peronosporales</taxon>
        <taxon>Peronosporaceae</taxon>
        <taxon>Peronosclerospora</taxon>
    </lineage>
</organism>
<dbReference type="Proteomes" id="UP001163321">
    <property type="component" value="Chromosome 3"/>
</dbReference>
<protein>
    <submittedName>
        <fullName evidence="1">Uncharacterized protein</fullName>
    </submittedName>
</protein>
<reference evidence="1 2" key="1">
    <citation type="journal article" date="2022" name="bioRxiv">
        <title>The genome of the oomycete Peronosclerospora sorghi, a cosmopolitan pathogen of maize and sorghum, is inflated with dispersed pseudogenes.</title>
        <authorList>
            <person name="Fletcher K."/>
            <person name="Martin F."/>
            <person name="Isakeit T."/>
            <person name="Cavanaugh K."/>
            <person name="Magill C."/>
            <person name="Michelmore R."/>
        </authorList>
    </citation>
    <scope>NUCLEOTIDE SEQUENCE [LARGE SCALE GENOMIC DNA]</scope>
    <source>
        <strain evidence="1">P6</strain>
    </source>
</reference>
<evidence type="ECO:0000313" key="2">
    <source>
        <dbReference type="Proteomes" id="UP001163321"/>
    </source>
</evidence>
<keyword evidence="2" id="KW-1185">Reference proteome</keyword>
<comment type="caution">
    <text evidence="1">The sequence shown here is derived from an EMBL/GenBank/DDBJ whole genome shotgun (WGS) entry which is preliminary data.</text>
</comment>
<proteinExistence type="predicted"/>
<dbReference type="EMBL" id="CM047582">
    <property type="protein sequence ID" value="KAI9914349.1"/>
    <property type="molecule type" value="Genomic_DNA"/>
</dbReference>